<accession>A0A821YQR7</accession>
<feature type="non-terminal residue" evidence="2">
    <location>
        <position position="1"/>
    </location>
</feature>
<proteinExistence type="predicted"/>
<organism evidence="2 4">
    <name type="scientific">Rotaria socialis</name>
    <dbReference type="NCBI Taxonomy" id="392032"/>
    <lineage>
        <taxon>Eukaryota</taxon>
        <taxon>Metazoa</taxon>
        <taxon>Spiralia</taxon>
        <taxon>Gnathifera</taxon>
        <taxon>Rotifera</taxon>
        <taxon>Eurotatoria</taxon>
        <taxon>Bdelloidea</taxon>
        <taxon>Philodinida</taxon>
        <taxon>Philodinidae</taxon>
        <taxon>Rotaria</taxon>
    </lineage>
</organism>
<dbReference type="EMBL" id="CAJOBR010088801">
    <property type="protein sequence ID" value="CAF5137233.1"/>
    <property type="molecule type" value="Genomic_DNA"/>
</dbReference>
<dbReference type="Proteomes" id="UP000663848">
    <property type="component" value="Unassembled WGS sequence"/>
</dbReference>
<dbReference type="EMBL" id="CAJOBP010096318">
    <property type="protein sequence ID" value="CAF4963263.1"/>
    <property type="molecule type" value="Genomic_DNA"/>
</dbReference>
<keyword evidence="4" id="KW-1185">Reference proteome</keyword>
<feature type="compositionally biased region" description="Polar residues" evidence="1">
    <location>
        <begin position="42"/>
        <end position="58"/>
    </location>
</feature>
<evidence type="ECO:0000313" key="3">
    <source>
        <dbReference type="EMBL" id="CAF5137233.1"/>
    </source>
</evidence>
<name>A0A821YQR7_9BILA</name>
<evidence type="ECO:0000256" key="1">
    <source>
        <dbReference type="SAM" id="MobiDB-lite"/>
    </source>
</evidence>
<protein>
    <submittedName>
        <fullName evidence="2">Uncharacterized protein</fullName>
    </submittedName>
</protein>
<feature type="region of interest" description="Disordered" evidence="1">
    <location>
        <begin position="42"/>
        <end position="76"/>
    </location>
</feature>
<gene>
    <name evidence="3" type="ORF">QYT958_LOCUS47380</name>
    <name evidence="2" type="ORF">UJA718_LOCUS48361</name>
</gene>
<comment type="caution">
    <text evidence="2">The sequence shown here is derived from an EMBL/GenBank/DDBJ whole genome shotgun (WGS) entry which is preliminary data.</text>
</comment>
<dbReference type="AlphaFoldDB" id="A0A821YQR7"/>
<sequence>FYPLHSHYQLDSQHIYETIQDGQCPYQRLAATIRRQQQQQQKCTCSSTHNEQKVPTTTTEDHDKNVNIKLNPETLV</sequence>
<evidence type="ECO:0000313" key="2">
    <source>
        <dbReference type="EMBL" id="CAF4963263.1"/>
    </source>
</evidence>
<evidence type="ECO:0000313" key="4">
    <source>
        <dbReference type="Proteomes" id="UP000663873"/>
    </source>
</evidence>
<dbReference type="Proteomes" id="UP000663873">
    <property type="component" value="Unassembled WGS sequence"/>
</dbReference>
<reference evidence="2" key="1">
    <citation type="submission" date="2021-02" db="EMBL/GenBank/DDBJ databases">
        <authorList>
            <person name="Nowell W R."/>
        </authorList>
    </citation>
    <scope>NUCLEOTIDE SEQUENCE</scope>
</reference>